<protein>
    <submittedName>
        <fullName evidence="1">Uncharacterized protein</fullName>
    </submittedName>
</protein>
<reference evidence="1" key="2">
    <citation type="submission" date="2020-11" db="EMBL/GenBank/DDBJ databases">
        <authorList>
            <person name="Cecchin M."/>
            <person name="Marcolungo L."/>
            <person name="Rossato M."/>
            <person name="Girolomoni L."/>
            <person name="Cosentino E."/>
            <person name="Cuine S."/>
            <person name="Li-Beisson Y."/>
            <person name="Delledonne M."/>
            <person name="Ballottari M."/>
        </authorList>
    </citation>
    <scope>NUCLEOTIDE SEQUENCE</scope>
    <source>
        <strain evidence="1">211/11P</strain>
        <tissue evidence="1">Whole cell</tissue>
    </source>
</reference>
<comment type="caution">
    <text evidence="1">The sequence shown here is derived from an EMBL/GenBank/DDBJ whole genome shotgun (WGS) entry which is preliminary data.</text>
</comment>
<sequence length="97" mass="11408">MPGFADVRETMFARLKKIDPTLRERIPKLKVSEADKDALQQNYAHYRHWLTENVKRELLVLDTSSYLYDYVTWSSLIGAAVVAERTADHARRWSKRL</sequence>
<organism evidence="1 3">
    <name type="scientific">Chlorella vulgaris</name>
    <name type="common">Green alga</name>
    <dbReference type="NCBI Taxonomy" id="3077"/>
    <lineage>
        <taxon>Eukaryota</taxon>
        <taxon>Viridiplantae</taxon>
        <taxon>Chlorophyta</taxon>
        <taxon>core chlorophytes</taxon>
        <taxon>Trebouxiophyceae</taxon>
        <taxon>Chlorellales</taxon>
        <taxon>Chlorellaceae</taxon>
        <taxon>Chlorella clade</taxon>
        <taxon>Chlorella</taxon>
    </lineage>
</organism>
<evidence type="ECO:0000313" key="2">
    <source>
        <dbReference type="EMBL" id="KAI3438800.1"/>
    </source>
</evidence>
<dbReference type="AlphaFoldDB" id="A0A9D4U011"/>
<evidence type="ECO:0000313" key="3">
    <source>
        <dbReference type="Proteomes" id="UP001055712"/>
    </source>
</evidence>
<reference evidence="1" key="1">
    <citation type="journal article" date="2019" name="Plant J.">
        <title>Chlorella vulgaris genome assembly and annotation reveals the molecular basis for metabolic acclimation to high light conditions.</title>
        <authorList>
            <person name="Cecchin M."/>
            <person name="Marcolungo L."/>
            <person name="Rossato M."/>
            <person name="Girolomoni L."/>
            <person name="Cosentino E."/>
            <person name="Cuine S."/>
            <person name="Li-Beisson Y."/>
            <person name="Delledonne M."/>
            <person name="Ballottari M."/>
        </authorList>
    </citation>
    <scope>NUCLEOTIDE SEQUENCE</scope>
    <source>
        <strain evidence="1">211/11P</strain>
    </source>
</reference>
<evidence type="ECO:0000313" key="1">
    <source>
        <dbReference type="EMBL" id="KAI3438798.1"/>
    </source>
</evidence>
<accession>A0A9D4U011</accession>
<keyword evidence="3" id="KW-1185">Reference proteome</keyword>
<dbReference type="Proteomes" id="UP001055712">
    <property type="component" value="Unassembled WGS sequence"/>
</dbReference>
<dbReference type="EMBL" id="SIDB01000001">
    <property type="protein sequence ID" value="KAI3438798.1"/>
    <property type="molecule type" value="Genomic_DNA"/>
</dbReference>
<name>A0A9D4U011_CHLVU</name>
<gene>
    <name evidence="1" type="ORF">D9Q98_001215</name>
    <name evidence="2" type="ORF">D9Q98_001217</name>
</gene>
<dbReference type="EMBL" id="SIDB01000001">
    <property type="protein sequence ID" value="KAI3438800.1"/>
    <property type="molecule type" value="Genomic_DNA"/>
</dbReference>
<proteinExistence type="predicted"/>